<dbReference type="SUPFAM" id="SSF51430">
    <property type="entry name" value="NAD(P)-linked oxidoreductase"/>
    <property type="match status" value="1"/>
</dbReference>
<evidence type="ECO:0000259" key="2">
    <source>
        <dbReference type="Pfam" id="PF00248"/>
    </source>
</evidence>
<sequence>MMMGTTTSVTEAEVLLDHAIELGINFVDTAEIYPIPVRPGLAGRTDRLLGDWMHRRRNRDSIVLSAKVAGAPNNQAIMGRYASLSYVRDGDVGLSRATIRAAVEDMLTRLRTDHLDLLQPHWPDRQTNAMKELGFREPSRSDGSPIEETLTTMGELVEEGKVRAIGVSNETAWGVSEYLRGARRGAGPRISTIQNSYNLLSRSYETALSEFSAREGVGLLAYCPLGMGTLTGKYLDNRAPVRGRLTRHPHPRYTGGQAVRATARYLDIAARHGIGPAVLAHAFVAHRPFVTATIVGASEPGHIDQALAAAEAPLGQELLAEIERVHAEIPNPAP</sequence>
<dbReference type="Gene3D" id="3.20.20.100">
    <property type="entry name" value="NADP-dependent oxidoreductase domain"/>
    <property type="match status" value="1"/>
</dbReference>
<dbReference type="InterPro" id="IPR023210">
    <property type="entry name" value="NADP_OxRdtase_dom"/>
</dbReference>
<keyword evidence="4" id="KW-1185">Reference proteome</keyword>
<dbReference type="AlphaFoldDB" id="A0A5C4M324"/>
<dbReference type="Proteomes" id="UP000305546">
    <property type="component" value="Unassembled WGS sequence"/>
</dbReference>
<dbReference type="InterPro" id="IPR036812">
    <property type="entry name" value="NAD(P)_OxRdtase_dom_sf"/>
</dbReference>
<name>A0A5C4M324_9PSEU</name>
<proteinExistence type="predicted"/>
<protein>
    <submittedName>
        <fullName evidence="3">Aldo/keto reductase</fullName>
    </submittedName>
</protein>
<keyword evidence="1" id="KW-0560">Oxidoreductase</keyword>
<comment type="caution">
    <text evidence="3">The sequence shown here is derived from an EMBL/GenBank/DDBJ whole genome shotgun (WGS) entry which is preliminary data.</text>
</comment>
<feature type="domain" description="NADP-dependent oxidoreductase" evidence="2">
    <location>
        <begin position="6"/>
        <end position="325"/>
    </location>
</feature>
<dbReference type="PANTHER" id="PTHR43364:SF4">
    <property type="entry name" value="NAD(P)-LINKED OXIDOREDUCTASE SUPERFAMILY PROTEIN"/>
    <property type="match status" value="1"/>
</dbReference>
<dbReference type="EMBL" id="VDFW01000012">
    <property type="protein sequence ID" value="TNC25201.1"/>
    <property type="molecule type" value="Genomic_DNA"/>
</dbReference>
<gene>
    <name evidence="3" type="ORF">FG385_16200</name>
</gene>
<dbReference type="GO" id="GO:0016491">
    <property type="term" value="F:oxidoreductase activity"/>
    <property type="evidence" value="ECO:0007669"/>
    <property type="project" value="UniProtKB-KW"/>
</dbReference>
<evidence type="ECO:0000313" key="4">
    <source>
        <dbReference type="Proteomes" id="UP000305546"/>
    </source>
</evidence>
<evidence type="ECO:0000313" key="3">
    <source>
        <dbReference type="EMBL" id="TNC25201.1"/>
    </source>
</evidence>
<dbReference type="InterPro" id="IPR050523">
    <property type="entry name" value="AKR_Detox_Biosynth"/>
</dbReference>
<organism evidence="3 4">
    <name type="scientific">Amycolatopsis alkalitolerans</name>
    <dbReference type="NCBI Taxonomy" id="2547244"/>
    <lineage>
        <taxon>Bacteria</taxon>
        <taxon>Bacillati</taxon>
        <taxon>Actinomycetota</taxon>
        <taxon>Actinomycetes</taxon>
        <taxon>Pseudonocardiales</taxon>
        <taxon>Pseudonocardiaceae</taxon>
        <taxon>Amycolatopsis</taxon>
    </lineage>
</organism>
<reference evidence="3 4" key="1">
    <citation type="submission" date="2019-06" db="EMBL/GenBank/DDBJ databases">
        <title>Amycolatopsis alkalitolerans sp. nov., isolated from Gastrodia elata Blume.</title>
        <authorList>
            <person name="Narsing Rao M.P."/>
            <person name="Li W.J."/>
        </authorList>
    </citation>
    <scope>NUCLEOTIDE SEQUENCE [LARGE SCALE GENOMIC DNA]</scope>
    <source>
        <strain evidence="3 4">SYSUP0005</strain>
    </source>
</reference>
<dbReference type="Pfam" id="PF00248">
    <property type="entry name" value="Aldo_ket_red"/>
    <property type="match status" value="1"/>
</dbReference>
<dbReference type="OrthoDB" id="3216283at2"/>
<accession>A0A5C4M324</accession>
<evidence type="ECO:0000256" key="1">
    <source>
        <dbReference type="ARBA" id="ARBA00023002"/>
    </source>
</evidence>
<dbReference type="PANTHER" id="PTHR43364">
    <property type="entry name" value="NADH-SPECIFIC METHYLGLYOXAL REDUCTASE-RELATED"/>
    <property type="match status" value="1"/>
</dbReference>